<evidence type="ECO:0000259" key="7">
    <source>
        <dbReference type="PROSITE" id="PS51406"/>
    </source>
</evidence>
<keyword evidence="5" id="KW-1133">Transmembrane helix</keyword>
<feature type="signal peptide" evidence="6">
    <location>
        <begin position="1"/>
        <end position="16"/>
    </location>
</feature>
<keyword evidence="5" id="KW-0472">Membrane</keyword>
<evidence type="ECO:0000256" key="5">
    <source>
        <dbReference type="SAM" id="Phobius"/>
    </source>
</evidence>
<keyword evidence="3" id="KW-1015">Disulfide bond</keyword>
<reference evidence="8" key="1">
    <citation type="submission" date="2025-08" db="UniProtKB">
        <authorList>
            <consortium name="Ensembl"/>
        </authorList>
    </citation>
    <scope>IDENTIFICATION</scope>
</reference>
<dbReference type="PANTHER" id="PTHR47221">
    <property type="entry name" value="FIBRINOGEN ALPHA CHAIN"/>
    <property type="match status" value="1"/>
</dbReference>
<dbReference type="AlphaFoldDB" id="A0A8C5FUV2"/>
<reference evidence="8" key="2">
    <citation type="submission" date="2025-09" db="UniProtKB">
        <authorList>
            <consortium name="Ensembl"/>
        </authorList>
    </citation>
    <scope>IDENTIFICATION</scope>
</reference>
<organism evidence="8 9">
    <name type="scientific">Gadus morhua</name>
    <name type="common">Atlantic cod</name>
    <dbReference type="NCBI Taxonomy" id="8049"/>
    <lineage>
        <taxon>Eukaryota</taxon>
        <taxon>Metazoa</taxon>
        <taxon>Chordata</taxon>
        <taxon>Craniata</taxon>
        <taxon>Vertebrata</taxon>
        <taxon>Euteleostomi</taxon>
        <taxon>Actinopterygii</taxon>
        <taxon>Neopterygii</taxon>
        <taxon>Teleostei</taxon>
        <taxon>Neoteleostei</taxon>
        <taxon>Acanthomorphata</taxon>
        <taxon>Zeiogadaria</taxon>
        <taxon>Gadariae</taxon>
        <taxon>Gadiformes</taxon>
        <taxon>Gadoidei</taxon>
        <taxon>Gadidae</taxon>
        <taxon>Gadus</taxon>
    </lineage>
</organism>
<sequence length="317" mass="35325">MCLSVCVHVCVWVCDCVCVFVCVCVCAWCLCLLCCVLRTRPALCGVRIKDQTSAVWSVLCIKDQTSAVRSVLCVVSVPPLARLHPQDCAEIYRRGIVENGFYTIQPALQRPALEAKCDMQTAGGGWTVFQRRQDGSLDFNRTWQAYAEGFGSPPAGELWLGNAALHALTAAGGPHTLRIELEDWRQQRRHAVYSSFRVGTDPVLSRFRLTAREYSGDAGDALSYSARYNHDGRAFSTADRDHDRYAAGHCARYYGAGWWFDACLAANLNGRYYRGRYGGLTDGIYWGTWHALTDARTGERLSFKTVEMKTRPGPPRG</sequence>
<dbReference type="GO" id="GO:0042730">
    <property type="term" value="P:fibrinolysis"/>
    <property type="evidence" value="ECO:0007669"/>
    <property type="project" value="TreeGrafter"/>
</dbReference>
<evidence type="ECO:0000256" key="1">
    <source>
        <dbReference type="ARBA" id="ARBA00004613"/>
    </source>
</evidence>
<evidence type="ECO:0000256" key="3">
    <source>
        <dbReference type="ARBA" id="ARBA00023157"/>
    </source>
</evidence>
<evidence type="ECO:0000313" key="8">
    <source>
        <dbReference type="Ensembl" id="ENSGMOP00000063153.1"/>
    </source>
</evidence>
<keyword evidence="2" id="KW-0964">Secreted</keyword>
<dbReference type="GO" id="GO:0005201">
    <property type="term" value="F:extracellular matrix structural constituent"/>
    <property type="evidence" value="ECO:0007669"/>
    <property type="project" value="TreeGrafter"/>
</dbReference>
<dbReference type="Pfam" id="PF00147">
    <property type="entry name" value="Fibrinogen_C"/>
    <property type="match status" value="1"/>
</dbReference>
<comment type="subcellular location">
    <subcellularLocation>
        <location evidence="1">Secreted</location>
    </subcellularLocation>
</comment>
<keyword evidence="6" id="KW-0732">Signal</keyword>
<dbReference type="PROSITE" id="PS00514">
    <property type="entry name" value="FIBRINOGEN_C_1"/>
    <property type="match status" value="1"/>
</dbReference>
<protein>
    <submittedName>
        <fullName evidence="8">Si:ch211-157b11.8</fullName>
    </submittedName>
</protein>
<feature type="transmembrane region" description="Helical" evidence="5">
    <location>
        <begin position="12"/>
        <end position="37"/>
    </location>
</feature>
<dbReference type="InterPro" id="IPR002181">
    <property type="entry name" value="Fibrinogen_a/b/g_C_dom"/>
</dbReference>
<dbReference type="Ensembl" id="ENSGMOT00000048009.1">
    <property type="protein sequence ID" value="ENSGMOP00000063153.1"/>
    <property type="gene ID" value="ENSGMOG00000036390.1"/>
</dbReference>
<dbReference type="InterPro" id="IPR037579">
    <property type="entry name" value="FIB_ANG-like"/>
</dbReference>
<dbReference type="SMART" id="SM00186">
    <property type="entry name" value="FBG"/>
    <property type="match status" value="1"/>
</dbReference>
<evidence type="ECO:0000256" key="2">
    <source>
        <dbReference type="ARBA" id="ARBA00022525"/>
    </source>
</evidence>
<dbReference type="NCBIfam" id="NF040941">
    <property type="entry name" value="GGGWT_bact"/>
    <property type="match status" value="1"/>
</dbReference>
<dbReference type="GO" id="GO:0034116">
    <property type="term" value="P:positive regulation of heterotypic cell-cell adhesion"/>
    <property type="evidence" value="ECO:0007669"/>
    <property type="project" value="TreeGrafter"/>
</dbReference>
<keyword evidence="9" id="KW-1185">Reference proteome</keyword>
<dbReference type="GeneTree" id="ENSGT00940000165491"/>
<dbReference type="Gene3D" id="3.90.215.10">
    <property type="entry name" value="Gamma Fibrinogen, chain A, domain 1"/>
    <property type="match status" value="1"/>
</dbReference>
<dbReference type="Proteomes" id="UP000694546">
    <property type="component" value="Chromosome 13"/>
</dbReference>
<dbReference type="InterPro" id="IPR020837">
    <property type="entry name" value="Fibrinogen_CS"/>
</dbReference>
<proteinExistence type="predicted"/>
<dbReference type="OMA" id="PYESNTI"/>
<dbReference type="InterPro" id="IPR036056">
    <property type="entry name" value="Fibrinogen-like_C"/>
</dbReference>
<dbReference type="GO" id="GO:0030674">
    <property type="term" value="F:protein-macromolecule adaptor activity"/>
    <property type="evidence" value="ECO:0007669"/>
    <property type="project" value="TreeGrafter"/>
</dbReference>
<evidence type="ECO:0000256" key="4">
    <source>
        <dbReference type="ARBA" id="ARBA00023180"/>
    </source>
</evidence>
<feature type="domain" description="Fibrinogen C-terminal" evidence="7">
    <location>
        <begin position="79"/>
        <end position="314"/>
    </location>
</feature>
<dbReference type="PANTHER" id="PTHR47221:SF5">
    <property type="entry name" value="FIBRINOGEN C-TERMINAL DOMAIN-CONTAINING PROTEIN"/>
    <property type="match status" value="1"/>
</dbReference>
<dbReference type="GO" id="GO:0072377">
    <property type="term" value="P:blood coagulation, common pathway"/>
    <property type="evidence" value="ECO:0007669"/>
    <property type="project" value="TreeGrafter"/>
</dbReference>
<dbReference type="PROSITE" id="PS51406">
    <property type="entry name" value="FIBRINOGEN_C_2"/>
    <property type="match status" value="1"/>
</dbReference>
<keyword evidence="4" id="KW-0325">Glycoprotein</keyword>
<dbReference type="SUPFAM" id="SSF56496">
    <property type="entry name" value="Fibrinogen C-terminal domain-like"/>
    <property type="match status" value="1"/>
</dbReference>
<dbReference type="GO" id="GO:0070527">
    <property type="term" value="P:platelet aggregation"/>
    <property type="evidence" value="ECO:0007669"/>
    <property type="project" value="TreeGrafter"/>
</dbReference>
<dbReference type="InterPro" id="IPR014716">
    <property type="entry name" value="Fibrinogen_a/b/g_C_1"/>
</dbReference>
<dbReference type="GO" id="GO:0005577">
    <property type="term" value="C:fibrinogen complex"/>
    <property type="evidence" value="ECO:0007669"/>
    <property type="project" value="TreeGrafter"/>
</dbReference>
<feature type="chain" id="PRO_5034976331" evidence="6">
    <location>
        <begin position="17"/>
        <end position="317"/>
    </location>
</feature>
<accession>A0A8C5FUV2</accession>
<evidence type="ECO:0000313" key="9">
    <source>
        <dbReference type="Proteomes" id="UP000694546"/>
    </source>
</evidence>
<dbReference type="CDD" id="cd00087">
    <property type="entry name" value="FReD"/>
    <property type="match status" value="1"/>
</dbReference>
<evidence type="ECO:0000256" key="6">
    <source>
        <dbReference type="SAM" id="SignalP"/>
    </source>
</evidence>
<keyword evidence="5" id="KW-0812">Transmembrane</keyword>
<name>A0A8C5FUV2_GADMO</name>